<proteinExistence type="predicted"/>
<evidence type="ECO:0000256" key="1">
    <source>
        <dbReference type="ARBA" id="ARBA00022962"/>
    </source>
</evidence>
<dbReference type="InterPro" id="IPR028979">
    <property type="entry name" value="Ser_kin/Pase_Hpr-like_N_sf"/>
</dbReference>
<protein>
    <recommendedName>
        <fullName evidence="3">DRTGG domain-containing protein</fullName>
    </recommendedName>
</protein>
<dbReference type="Gene3D" id="3.40.50.300">
    <property type="entry name" value="P-loop containing nucleotide triphosphate hydrolases"/>
    <property type="match status" value="1"/>
</dbReference>
<evidence type="ECO:0000313" key="2">
    <source>
        <dbReference type="EMBL" id="CAE2231883.1"/>
    </source>
</evidence>
<accession>A0A7S4IK47</accession>
<dbReference type="Gene3D" id="3.40.1390.20">
    <property type="entry name" value="HprK N-terminal domain-like"/>
    <property type="match status" value="1"/>
</dbReference>
<dbReference type="PANTHER" id="PTHR21343:SF8">
    <property type="entry name" value="DRTGG DOMAIN-CONTAINING PROTEIN"/>
    <property type="match status" value="1"/>
</dbReference>
<dbReference type="SUPFAM" id="SSF52540">
    <property type="entry name" value="P-loop containing nucleoside triphosphate hydrolases"/>
    <property type="match status" value="1"/>
</dbReference>
<dbReference type="EMBL" id="HBKQ01018129">
    <property type="protein sequence ID" value="CAE2231883.1"/>
    <property type="molecule type" value="Transcribed_RNA"/>
</dbReference>
<dbReference type="AlphaFoldDB" id="A0A7S4IK47"/>
<organism evidence="2">
    <name type="scientific">Odontella aurita</name>
    <dbReference type="NCBI Taxonomy" id="265563"/>
    <lineage>
        <taxon>Eukaryota</taxon>
        <taxon>Sar</taxon>
        <taxon>Stramenopiles</taxon>
        <taxon>Ochrophyta</taxon>
        <taxon>Bacillariophyta</taxon>
        <taxon>Mediophyceae</taxon>
        <taxon>Biddulphiophycidae</taxon>
        <taxon>Eupodiscales</taxon>
        <taxon>Odontellaceae</taxon>
        <taxon>Odontella</taxon>
    </lineage>
</organism>
<evidence type="ECO:0008006" key="3">
    <source>
        <dbReference type="Google" id="ProtNLM"/>
    </source>
</evidence>
<reference evidence="2" key="1">
    <citation type="submission" date="2021-01" db="EMBL/GenBank/DDBJ databases">
        <authorList>
            <person name="Corre E."/>
            <person name="Pelletier E."/>
            <person name="Niang G."/>
            <person name="Scheremetjew M."/>
            <person name="Finn R."/>
            <person name="Kale V."/>
            <person name="Holt S."/>
            <person name="Cochrane G."/>
            <person name="Meng A."/>
            <person name="Brown T."/>
            <person name="Cohen L."/>
        </authorList>
    </citation>
    <scope>NUCLEOTIDE SEQUENCE</scope>
    <source>
        <strain evidence="2">Isolate 1302-5</strain>
    </source>
</reference>
<dbReference type="InterPro" id="IPR027417">
    <property type="entry name" value="P-loop_NTPase"/>
</dbReference>
<dbReference type="Pfam" id="PF13500">
    <property type="entry name" value="AAA_26"/>
    <property type="match status" value="1"/>
</dbReference>
<sequence>MVLVANGGLGSTFDELELNRVLCESHGVDVAGVIVNKILPSKLDQTRDYLSRALMQRWGVPLLGCIPDRPFLGCPALADLERLFDTRLIGGGRHRFRHYRVPDINLVTTSLKRFLENVRQKPSRTLYVSHVTRDDIILGFLGEYTRLKRRGVPFESALILCGRENKYDVCPQILDILKDPELADVPIMIAKMSTHDAMGAMRTLTPKLNIGDNHRVEIAVEHYEPHIDFELLLERTSSPVPLSEEEVMEAATRSSTLGAAAETAAAAAVASTEAVLS</sequence>
<gene>
    <name evidence="2" type="ORF">OAUR00152_LOCUS12270</name>
</gene>
<dbReference type="PANTHER" id="PTHR21343">
    <property type="entry name" value="DETHIOBIOTIN SYNTHETASE"/>
    <property type="match status" value="1"/>
</dbReference>
<keyword evidence="1" id="KW-0315">Glutamine amidotransferase</keyword>
<name>A0A7S4IK47_9STRA</name>